<gene>
    <name evidence="3" type="ORF">CKO31_10970</name>
</gene>
<evidence type="ECO:0000256" key="2">
    <source>
        <dbReference type="SAM" id="SignalP"/>
    </source>
</evidence>
<comment type="caution">
    <text evidence="3">The sequence shown here is derived from an EMBL/GenBank/DDBJ whole genome shotgun (WGS) entry which is preliminary data.</text>
</comment>
<dbReference type="Proteomes" id="UP000748752">
    <property type="component" value="Unassembled WGS sequence"/>
</dbReference>
<dbReference type="PROSITE" id="PS51257">
    <property type="entry name" value="PROKAR_LIPOPROTEIN"/>
    <property type="match status" value="1"/>
</dbReference>
<feature type="chain" id="PRO_5047486039" description="Penicillin-binding protein activator LpoB" evidence="2">
    <location>
        <begin position="20"/>
        <end position="382"/>
    </location>
</feature>
<keyword evidence="2" id="KW-0732">Signal</keyword>
<reference evidence="3 4" key="1">
    <citation type="journal article" date="2020" name="Microorganisms">
        <title>Osmotic Adaptation and Compatible Solute Biosynthesis of Phototrophic Bacteria as Revealed from Genome Analyses.</title>
        <authorList>
            <person name="Imhoff J.F."/>
            <person name="Rahn T."/>
            <person name="Kunzel S."/>
            <person name="Keller A."/>
            <person name="Neulinger S.C."/>
        </authorList>
    </citation>
    <scope>NUCLEOTIDE SEQUENCE [LARGE SCALE GENOMIC DNA]</scope>
    <source>
        <strain evidence="3 4">DSM 6210</strain>
    </source>
</reference>
<feature type="signal peptide" evidence="2">
    <location>
        <begin position="1"/>
        <end position="19"/>
    </location>
</feature>
<accession>A0ABS1CH53</accession>
<feature type="region of interest" description="Disordered" evidence="1">
    <location>
        <begin position="198"/>
        <end position="313"/>
    </location>
</feature>
<evidence type="ECO:0000256" key="1">
    <source>
        <dbReference type="SAM" id="MobiDB-lite"/>
    </source>
</evidence>
<dbReference type="EMBL" id="NRRV01000023">
    <property type="protein sequence ID" value="MBK1631251.1"/>
    <property type="molecule type" value="Genomic_DNA"/>
</dbReference>
<evidence type="ECO:0000313" key="4">
    <source>
        <dbReference type="Proteomes" id="UP000748752"/>
    </source>
</evidence>
<protein>
    <recommendedName>
        <fullName evidence="5">Penicillin-binding protein activator LpoB</fullName>
    </recommendedName>
</protein>
<keyword evidence="4" id="KW-1185">Reference proteome</keyword>
<name>A0ABS1CH53_9GAMM</name>
<organism evidence="3 4">
    <name type="scientific">Thiohalocapsa halophila</name>
    <dbReference type="NCBI Taxonomy" id="69359"/>
    <lineage>
        <taxon>Bacteria</taxon>
        <taxon>Pseudomonadati</taxon>
        <taxon>Pseudomonadota</taxon>
        <taxon>Gammaproteobacteria</taxon>
        <taxon>Chromatiales</taxon>
        <taxon>Chromatiaceae</taxon>
        <taxon>Thiohalocapsa</taxon>
    </lineage>
</organism>
<sequence length="382" mass="38727">MRPLILLLLALAVAGCASLGSSVPGEEKVYIGDISNLPQVKLPGATMQDARSVAMAAARTKGWDIIAADANRLTLERPLPPGSPQAQALGSVLAPPRIQVQTDIVERGDGTIVALQAFVLTNPGTPEEKRINYTSDYESQLLISLSSLTSAWLAARDKLRSEVPVLAATETDADADTTAGTDLGDVAATVGAGGGDAAAAEVARAEDDPASQASQAAPEPAQRAASPTRQQPVPQQTTVPQQPSARQTAASAPAAPPAAAGSALVAPTIDDPGSPSTAAEAAAPSAQPPAAAANPGAGPAAVTPASGSGGSRNDMLVLNQGSRKGLWAYYAEDFARLRGCALGDRGAVLLQETDGFEVHEVQCVGSSNQLVKCRGGVCEPLR</sequence>
<evidence type="ECO:0000313" key="3">
    <source>
        <dbReference type="EMBL" id="MBK1631251.1"/>
    </source>
</evidence>
<evidence type="ECO:0008006" key="5">
    <source>
        <dbReference type="Google" id="ProtNLM"/>
    </source>
</evidence>
<proteinExistence type="predicted"/>
<feature type="compositionally biased region" description="Low complexity" evidence="1">
    <location>
        <begin position="210"/>
        <end position="306"/>
    </location>
</feature>